<dbReference type="InterPro" id="IPR050445">
    <property type="entry name" value="Bact_polysacc_biosynth/exp"/>
</dbReference>
<organism evidence="3 4">
    <name type="scientific">Methylophilus flavus</name>
    <dbReference type="NCBI Taxonomy" id="640084"/>
    <lineage>
        <taxon>Bacteria</taxon>
        <taxon>Pseudomonadati</taxon>
        <taxon>Pseudomonadota</taxon>
        <taxon>Betaproteobacteria</taxon>
        <taxon>Nitrosomonadales</taxon>
        <taxon>Methylophilaceae</taxon>
        <taxon>Methylophilus</taxon>
    </lineage>
</organism>
<dbReference type="InterPro" id="IPR017479">
    <property type="entry name" value="Tyr_kinase_chain_length_EpsG"/>
</dbReference>
<keyword evidence="4" id="KW-1185">Reference proteome</keyword>
<dbReference type="EMBL" id="JBHTLN010000001">
    <property type="protein sequence ID" value="MFD1121335.1"/>
    <property type="molecule type" value="Genomic_DNA"/>
</dbReference>
<dbReference type="CDD" id="cd05387">
    <property type="entry name" value="BY-kinase"/>
    <property type="match status" value="1"/>
</dbReference>
<keyword evidence="3" id="KW-0808">Transferase</keyword>
<dbReference type="NCBIfam" id="TIGR03029">
    <property type="entry name" value="EpsG"/>
    <property type="match status" value="1"/>
</dbReference>
<proteinExistence type="predicted"/>
<dbReference type="PANTHER" id="PTHR32309:SF31">
    <property type="entry name" value="CAPSULAR EXOPOLYSACCHARIDE FAMILY"/>
    <property type="match status" value="1"/>
</dbReference>
<dbReference type="Gene3D" id="3.40.50.300">
    <property type="entry name" value="P-loop containing nucleotide triphosphate hydrolases"/>
    <property type="match status" value="1"/>
</dbReference>
<dbReference type="SUPFAM" id="SSF52540">
    <property type="entry name" value="P-loop containing nucleoside triphosphate hydrolases"/>
    <property type="match status" value="1"/>
</dbReference>
<evidence type="ECO:0000313" key="4">
    <source>
        <dbReference type="Proteomes" id="UP001597206"/>
    </source>
</evidence>
<dbReference type="RefSeq" id="WP_379029976.1">
    <property type="nucleotide sequence ID" value="NZ_JBHTLN010000001.1"/>
</dbReference>
<dbReference type="InterPro" id="IPR037257">
    <property type="entry name" value="T2SS_E_N_sf"/>
</dbReference>
<keyword evidence="2" id="KW-0067">ATP-binding</keyword>
<evidence type="ECO:0000256" key="1">
    <source>
        <dbReference type="ARBA" id="ARBA00022741"/>
    </source>
</evidence>
<evidence type="ECO:0000313" key="3">
    <source>
        <dbReference type="EMBL" id="MFD1121335.1"/>
    </source>
</evidence>
<dbReference type="Proteomes" id="UP001597206">
    <property type="component" value="Unassembled WGS sequence"/>
</dbReference>
<dbReference type="NCBIfam" id="TIGR01007">
    <property type="entry name" value="eps_fam"/>
    <property type="match status" value="1"/>
</dbReference>
<reference evidence="4" key="1">
    <citation type="journal article" date="2019" name="Int. J. Syst. Evol. Microbiol.">
        <title>The Global Catalogue of Microorganisms (GCM) 10K type strain sequencing project: providing services to taxonomists for standard genome sequencing and annotation.</title>
        <authorList>
            <consortium name="The Broad Institute Genomics Platform"/>
            <consortium name="The Broad Institute Genome Sequencing Center for Infectious Disease"/>
            <person name="Wu L."/>
            <person name="Ma J."/>
        </authorList>
    </citation>
    <scope>NUCLEOTIDE SEQUENCE [LARGE SCALE GENOMIC DNA]</scope>
    <source>
        <strain evidence="4">CCUG 58411</strain>
    </source>
</reference>
<protein>
    <submittedName>
        <fullName evidence="3">Chain length determinant protein tyrosine kinase EpsG</fullName>
    </submittedName>
</protein>
<dbReference type="InterPro" id="IPR027417">
    <property type="entry name" value="P-loop_NTPase"/>
</dbReference>
<comment type="caution">
    <text evidence="3">The sequence shown here is derived from an EMBL/GenBank/DDBJ whole genome shotgun (WGS) entry which is preliminary data.</text>
</comment>
<dbReference type="GO" id="GO:0016301">
    <property type="term" value="F:kinase activity"/>
    <property type="evidence" value="ECO:0007669"/>
    <property type="project" value="UniProtKB-KW"/>
</dbReference>
<dbReference type="SUPFAM" id="SSF160246">
    <property type="entry name" value="EspE N-terminal domain-like"/>
    <property type="match status" value="1"/>
</dbReference>
<sequence>MNIIETDTKVPAKTISSSIGQLLLDMGKITDKDAERILKFQKEKSMRFGEAAIALGFVTMEDINKALSYQFEYPYVTAEKSSFSSSLVAAFDPFSKQVESLRSLRTQLMLRWFERGYKSIAVSSAKEIDGSDELAANLAVVFSQLGERTLLIDANLREPSQHKLFRLNNNAGLSEILVGRASTEILVRIPSLLNLTVLTAGAIPPNPQELLNKETFEQLLSAFSEQFDVIIVNASPILQSSDAQILAKKIGGVLISTEQHKTSLNDTQAAIEACRGLGIDVQIALNMVV</sequence>
<accession>A0ABW3PFU3</accession>
<dbReference type="InterPro" id="IPR005702">
    <property type="entry name" value="Wzc-like_C"/>
</dbReference>
<dbReference type="PANTHER" id="PTHR32309">
    <property type="entry name" value="TYROSINE-PROTEIN KINASE"/>
    <property type="match status" value="1"/>
</dbReference>
<keyword evidence="1" id="KW-0547">Nucleotide-binding</keyword>
<keyword evidence="3" id="KW-0418">Kinase</keyword>
<gene>
    <name evidence="3" type="primary">epsG</name>
    <name evidence="3" type="ORF">ACFQ2T_02380</name>
</gene>
<name>A0ABW3PFU3_9PROT</name>
<evidence type="ECO:0000256" key="2">
    <source>
        <dbReference type="ARBA" id="ARBA00022840"/>
    </source>
</evidence>